<sequence>MTDVSTGQSVSCLCEVLSNREERGRGLCEWRFRVEDLRCFQCEAASVRGGATSLAWVCSSTAEKNRTGTELDLLSVVGGRRRRRRRICCLYHRLSPIISRTKGFLPDLTADERLL</sequence>
<comment type="caution">
    <text evidence="1">The sequence shown here is derived from an EMBL/GenBank/DDBJ whole genome shotgun (WGS) entry which is preliminary data.</text>
</comment>
<proteinExistence type="predicted"/>
<accession>A0A8T2MBC1</accession>
<dbReference type="Proteomes" id="UP000752171">
    <property type="component" value="Unassembled WGS sequence"/>
</dbReference>
<evidence type="ECO:0000313" key="2">
    <source>
        <dbReference type="Proteomes" id="UP000752171"/>
    </source>
</evidence>
<reference evidence="1 2" key="1">
    <citation type="submission" date="2021-07" db="EMBL/GenBank/DDBJ databases">
        <authorList>
            <person name="Imarazene B."/>
            <person name="Zahm M."/>
            <person name="Klopp C."/>
            <person name="Cabau C."/>
            <person name="Beille S."/>
            <person name="Jouanno E."/>
            <person name="Castinel A."/>
            <person name="Lluch J."/>
            <person name="Gil L."/>
            <person name="Kuchtly C."/>
            <person name="Lopez Roques C."/>
            <person name="Donnadieu C."/>
            <person name="Parrinello H."/>
            <person name="Journot L."/>
            <person name="Du K."/>
            <person name="Schartl M."/>
            <person name="Retaux S."/>
            <person name="Guiguen Y."/>
        </authorList>
    </citation>
    <scope>NUCLEOTIDE SEQUENCE [LARGE SCALE GENOMIC DNA]</scope>
    <source>
        <strain evidence="1">Pach_M1</strain>
        <tissue evidence="1">Testis</tissue>
    </source>
</reference>
<evidence type="ECO:0000313" key="1">
    <source>
        <dbReference type="EMBL" id="KAG9279125.1"/>
    </source>
</evidence>
<protein>
    <submittedName>
        <fullName evidence="1">Uncharacterized protein</fullName>
    </submittedName>
</protein>
<dbReference type="EMBL" id="JAICCE010000003">
    <property type="protein sequence ID" value="KAG9279125.1"/>
    <property type="molecule type" value="Genomic_DNA"/>
</dbReference>
<gene>
    <name evidence="1" type="ORF">AMEX_G4597</name>
</gene>
<organism evidence="1 2">
    <name type="scientific">Astyanax mexicanus</name>
    <name type="common">Blind cave fish</name>
    <name type="synonym">Astyanax fasciatus mexicanus</name>
    <dbReference type="NCBI Taxonomy" id="7994"/>
    <lineage>
        <taxon>Eukaryota</taxon>
        <taxon>Metazoa</taxon>
        <taxon>Chordata</taxon>
        <taxon>Craniata</taxon>
        <taxon>Vertebrata</taxon>
        <taxon>Euteleostomi</taxon>
        <taxon>Actinopterygii</taxon>
        <taxon>Neopterygii</taxon>
        <taxon>Teleostei</taxon>
        <taxon>Ostariophysi</taxon>
        <taxon>Characiformes</taxon>
        <taxon>Characoidei</taxon>
        <taxon>Acestrorhamphidae</taxon>
        <taxon>Acestrorhamphinae</taxon>
        <taxon>Astyanax</taxon>
    </lineage>
</organism>
<name>A0A8T2MBC1_ASTMX</name>
<dbReference type="AlphaFoldDB" id="A0A8T2MBC1"/>